<keyword evidence="13" id="KW-0594">Phospholipid biosynthesis</keyword>
<dbReference type="GO" id="GO:0005576">
    <property type="term" value="C:extracellular region"/>
    <property type="evidence" value="ECO:0007669"/>
    <property type="project" value="UniProtKB-SubCell"/>
</dbReference>
<protein>
    <recommendedName>
        <fullName evidence="15">Cardiolipin synthase</fullName>
        <ecNumber evidence="15">2.7.8.-</ecNumber>
    </recommendedName>
</protein>
<evidence type="ECO:0000256" key="1">
    <source>
        <dbReference type="ARBA" id="ARBA00003145"/>
    </source>
</evidence>
<dbReference type="EMBL" id="FWFZ01000010">
    <property type="protein sequence ID" value="SLN53567.1"/>
    <property type="molecule type" value="Genomic_DNA"/>
</dbReference>
<dbReference type="Gene3D" id="3.30.870.10">
    <property type="entry name" value="Endonuclease Chain A"/>
    <property type="match status" value="2"/>
</dbReference>
<evidence type="ECO:0000313" key="18">
    <source>
        <dbReference type="EMBL" id="SLN53567.1"/>
    </source>
</evidence>
<dbReference type="InterPro" id="IPR025202">
    <property type="entry name" value="PLD-like_dom"/>
</dbReference>
<keyword evidence="5" id="KW-0444">Lipid biosynthesis</keyword>
<dbReference type="InterPro" id="IPR022924">
    <property type="entry name" value="Cardiolipin_synthase"/>
</dbReference>
<feature type="domain" description="PLD phosphodiesterase" evidence="17">
    <location>
        <begin position="208"/>
        <end position="235"/>
    </location>
</feature>
<dbReference type="InterPro" id="IPR001736">
    <property type="entry name" value="PLipase_D/transphosphatidylase"/>
</dbReference>
<dbReference type="AlphaFoldDB" id="A0A1Y5T1P5"/>
<feature type="transmembrane region" description="Helical" evidence="16">
    <location>
        <begin position="33"/>
        <end position="55"/>
    </location>
</feature>
<dbReference type="GO" id="GO:0008808">
    <property type="term" value="F:cardiolipin synthase activity"/>
    <property type="evidence" value="ECO:0007669"/>
    <property type="project" value="UniProtKB-UniRule"/>
</dbReference>
<comment type="function">
    <text evidence="1">Could be a virulence factor.</text>
</comment>
<evidence type="ECO:0000256" key="2">
    <source>
        <dbReference type="ARBA" id="ARBA00004613"/>
    </source>
</evidence>
<name>A0A1Y5T1P5_9RHOB</name>
<evidence type="ECO:0000256" key="13">
    <source>
        <dbReference type="ARBA" id="ARBA00023209"/>
    </source>
</evidence>
<evidence type="ECO:0000256" key="5">
    <source>
        <dbReference type="ARBA" id="ARBA00022516"/>
    </source>
</evidence>
<dbReference type="PROSITE" id="PS50035">
    <property type="entry name" value="PLD"/>
    <property type="match status" value="2"/>
</dbReference>
<keyword evidence="6" id="KW-0964">Secreted</keyword>
<dbReference type="Pfam" id="PF13396">
    <property type="entry name" value="PLDc_N"/>
    <property type="match status" value="1"/>
</dbReference>
<keyword evidence="12 16" id="KW-0472">Membrane</keyword>
<organism evidence="18 19">
    <name type="scientific">Roseisalinus antarcticus</name>
    <dbReference type="NCBI Taxonomy" id="254357"/>
    <lineage>
        <taxon>Bacteria</taxon>
        <taxon>Pseudomonadati</taxon>
        <taxon>Pseudomonadota</taxon>
        <taxon>Alphaproteobacteria</taxon>
        <taxon>Rhodobacterales</taxon>
        <taxon>Roseobacteraceae</taxon>
        <taxon>Roseisalinus</taxon>
    </lineage>
</organism>
<evidence type="ECO:0000256" key="9">
    <source>
        <dbReference type="ARBA" id="ARBA00022737"/>
    </source>
</evidence>
<keyword evidence="8 16" id="KW-0812">Transmembrane</keyword>
<keyword evidence="9" id="KW-0677">Repeat</keyword>
<evidence type="ECO:0000256" key="12">
    <source>
        <dbReference type="ARBA" id="ARBA00023136"/>
    </source>
</evidence>
<dbReference type="PANTHER" id="PTHR21248">
    <property type="entry name" value="CARDIOLIPIN SYNTHASE"/>
    <property type="match status" value="1"/>
</dbReference>
<evidence type="ECO:0000256" key="7">
    <source>
        <dbReference type="ARBA" id="ARBA00022679"/>
    </source>
</evidence>
<dbReference type="Pfam" id="PF13091">
    <property type="entry name" value="PLDc_2"/>
    <property type="match status" value="2"/>
</dbReference>
<sequence length="470" mass="52247">MGIGFVALFVALLQLAAFYCAWCAVTSARTPQGAVGWVVFLLTAPYIGVISYLFLGHHRYRGYMVSRRSSAGVIESVRHYATAHAPLVRPRVDPTPFERIAEMPAVRGNALTPLIDGKATFDAIFAAVDAAQSYVLVQFFIVHDDDIGRAFRDRLIAAAGRGVSVRFMDDAIGSKALPPSFVNKMRRAGIKVADPFGARRRPRARFQINFRNHRKTVVVDGTVGFVGGLNVGDEYMGRDPTFGHWRDTHLEIHGPIVSQLQLVYVEDWHWSEDELIHEDLTWNVPEAEADTTALLVPTGPADRMETGALFFFAAISAARERIWIASPYCVPDTDVLTALKHAALAGRDVRVLVPDMIDHHIPWLAAFAYFDELRDAGVQIWRYRRGFMHQKVVLIDDDLAAIGTSNLDNRSFRLNFEAMVVGFDETFAARVAEFLEEDFGNATLSDSPLSAQGVRIRYGAPIARLFAPLL</sequence>
<keyword evidence="4" id="KW-1003">Cell membrane</keyword>
<evidence type="ECO:0000256" key="10">
    <source>
        <dbReference type="ARBA" id="ARBA00022989"/>
    </source>
</evidence>
<evidence type="ECO:0000259" key="17">
    <source>
        <dbReference type="PROSITE" id="PS50035"/>
    </source>
</evidence>
<dbReference type="PANTHER" id="PTHR21248:SF22">
    <property type="entry name" value="PHOSPHOLIPASE D"/>
    <property type="match status" value="1"/>
</dbReference>
<dbReference type="OrthoDB" id="9762009at2"/>
<keyword evidence="11" id="KW-0443">Lipid metabolism</keyword>
<keyword evidence="19" id="KW-1185">Reference proteome</keyword>
<dbReference type="SMART" id="SM00155">
    <property type="entry name" value="PLDc"/>
    <property type="match status" value="2"/>
</dbReference>
<accession>A0A1Y5T1P5</accession>
<evidence type="ECO:0000256" key="16">
    <source>
        <dbReference type="SAM" id="Phobius"/>
    </source>
</evidence>
<dbReference type="Proteomes" id="UP000193900">
    <property type="component" value="Unassembled WGS sequence"/>
</dbReference>
<dbReference type="GO" id="GO:0005886">
    <property type="term" value="C:plasma membrane"/>
    <property type="evidence" value="ECO:0007669"/>
    <property type="project" value="UniProtKB-SubCell"/>
</dbReference>
<keyword evidence="14" id="KW-1208">Phospholipid metabolism</keyword>
<evidence type="ECO:0000256" key="4">
    <source>
        <dbReference type="ARBA" id="ARBA00022475"/>
    </source>
</evidence>
<keyword evidence="10 16" id="KW-1133">Transmembrane helix</keyword>
<evidence type="ECO:0000256" key="15">
    <source>
        <dbReference type="NCBIfam" id="TIGR04265"/>
    </source>
</evidence>
<evidence type="ECO:0000256" key="11">
    <source>
        <dbReference type="ARBA" id="ARBA00023098"/>
    </source>
</evidence>
<reference evidence="18 19" key="1">
    <citation type="submission" date="2017-03" db="EMBL/GenBank/DDBJ databases">
        <authorList>
            <person name="Afonso C.L."/>
            <person name="Miller P.J."/>
            <person name="Scott M.A."/>
            <person name="Spackman E."/>
            <person name="Goraichik I."/>
            <person name="Dimitrov K.M."/>
            <person name="Suarez D.L."/>
            <person name="Swayne D.E."/>
        </authorList>
    </citation>
    <scope>NUCLEOTIDE SEQUENCE [LARGE SCALE GENOMIC DNA]</scope>
    <source>
        <strain evidence="18 19">CECT 7023</strain>
    </source>
</reference>
<feature type="domain" description="PLD phosphodiesterase" evidence="17">
    <location>
        <begin position="384"/>
        <end position="411"/>
    </location>
</feature>
<dbReference type="NCBIfam" id="TIGR04265">
    <property type="entry name" value="bac_cardiolipin"/>
    <property type="match status" value="1"/>
</dbReference>
<evidence type="ECO:0000256" key="6">
    <source>
        <dbReference type="ARBA" id="ARBA00022525"/>
    </source>
</evidence>
<dbReference type="SUPFAM" id="SSF56024">
    <property type="entry name" value="Phospholipase D/nuclease"/>
    <property type="match status" value="2"/>
</dbReference>
<evidence type="ECO:0000256" key="8">
    <source>
        <dbReference type="ARBA" id="ARBA00022692"/>
    </source>
</evidence>
<dbReference type="RefSeq" id="WP_085879225.1">
    <property type="nucleotide sequence ID" value="NZ_FWFZ01000010.1"/>
</dbReference>
<dbReference type="GO" id="GO:0032049">
    <property type="term" value="P:cardiolipin biosynthetic process"/>
    <property type="evidence" value="ECO:0007669"/>
    <property type="project" value="UniProtKB-UniRule"/>
</dbReference>
<dbReference type="InterPro" id="IPR027379">
    <property type="entry name" value="CLS_N"/>
</dbReference>
<evidence type="ECO:0000256" key="3">
    <source>
        <dbReference type="ARBA" id="ARBA00004651"/>
    </source>
</evidence>
<evidence type="ECO:0000256" key="14">
    <source>
        <dbReference type="ARBA" id="ARBA00023264"/>
    </source>
</evidence>
<comment type="subcellular location">
    <subcellularLocation>
        <location evidence="3">Cell membrane</location>
        <topology evidence="3">Multi-pass membrane protein</topology>
    </subcellularLocation>
    <subcellularLocation>
        <location evidence="2">Secreted</location>
    </subcellularLocation>
</comment>
<gene>
    <name evidence="18" type="primary">ywiE</name>
    <name evidence="18" type="ORF">ROA7023_02381</name>
</gene>
<proteinExistence type="predicted"/>
<evidence type="ECO:0000313" key="19">
    <source>
        <dbReference type="Proteomes" id="UP000193900"/>
    </source>
</evidence>
<dbReference type="EC" id="2.7.8.-" evidence="15"/>
<keyword evidence="7 18" id="KW-0808">Transferase</keyword>